<dbReference type="GO" id="GO:0005829">
    <property type="term" value="C:cytosol"/>
    <property type="evidence" value="ECO:0007669"/>
    <property type="project" value="TreeGrafter"/>
</dbReference>
<dbReference type="AlphaFoldDB" id="A0A6J6D4S2"/>
<feature type="domain" description="Shikimate dehydrogenase substrate binding N-terminal" evidence="1">
    <location>
        <begin position="6"/>
        <end position="91"/>
    </location>
</feature>
<name>A0A6J6D4S2_9ZZZZ</name>
<dbReference type="GO" id="GO:0004764">
    <property type="term" value="F:shikimate 3-dehydrogenase (NADP+) activity"/>
    <property type="evidence" value="ECO:0007669"/>
    <property type="project" value="InterPro"/>
</dbReference>
<dbReference type="GO" id="GO:0019632">
    <property type="term" value="P:shikimate metabolic process"/>
    <property type="evidence" value="ECO:0007669"/>
    <property type="project" value="TreeGrafter"/>
</dbReference>
<evidence type="ECO:0000313" key="2">
    <source>
        <dbReference type="EMBL" id="CAB4558910.1"/>
    </source>
</evidence>
<dbReference type="InterPro" id="IPR036291">
    <property type="entry name" value="NAD(P)-bd_dom_sf"/>
</dbReference>
<dbReference type="InterPro" id="IPR022893">
    <property type="entry name" value="Shikimate_DH_fam"/>
</dbReference>
<dbReference type="EMBL" id="CAEZTJ010000001">
    <property type="protein sequence ID" value="CAB4558910.1"/>
    <property type="molecule type" value="Genomic_DNA"/>
</dbReference>
<dbReference type="PANTHER" id="PTHR21089">
    <property type="entry name" value="SHIKIMATE DEHYDROGENASE"/>
    <property type="match status" value="1"/>
</dbReference>
<evidence type="ECO:0000259" key="1">
    <source>
        <dbReference type="Pfam" id="PF08501"/>
    </source>
</evidence>
<dbReference type="GO" id="GO:0009423">
    <property type="term" value="P:chorismate biosynthetic process"/>
    <property type="evidence" value="ECO:0007669"/>
    <property type="project" value="TreeGrafter"/>
</dbReference>
<proteinExistence type="predicted"/>
<dbReference type="PANTHER" id="PTHR21089:SF1">
    <property type="entry name" value="BIFUNCTIONAL 3-DEHYDROQUINATE DEHYDRATASE_SHIKIMATE DEHYDROGENASE, CHLOROPLASTIC"/>
    <property type="match status" value="1"/>
</dbReference>
<organism evidence="2">
    <name type="scientific">freshwater metagenome</name>
    <dbReference type="NCBI Taxonomy" id="449393"/>
    <lineage>
        <taxon>unclassified sequences</taxon>
        <taxon>metagenomes</taxon>
        <taxon>ecological metagenomes</taxon>
    </lineage>
</organism>
<sequence>MIRAAVLGKPIDHSLSPLVHGLIYKELGIEYDYRRIEADEVQARELIERSFAEGDENWSGFSLTMPLKEVGFSLDLPIDPVALAAHSINTITPRGSFNTDISGLQRVMKVEGVDSDSVVLLGNGATARSVLIALEAIGSSSSVTIYRRNQSRDQSLPTSGRVSIKTRSMEELSGVLLNDRQLVISTLPATSQSLISANLMGFSGTLIDFSYAPWPSVLAGVASGRVISGLPILVAQAVDQAVLFSGVEFDRDGMYRTVLLSTVRSIAATE</sequence>
<accession>A0A6J6D4S2</accession>
<dbReference type="InterPro" id="IPR013708">
    <property type="entry name" value="Shikimate_DH-bd_N"/>
</dbReference>
<dbReference type="GO" id="GO:0050661">
    <property type="term" value="F:NADP binding"/>
    <property type="evidence" value="ECO:0007669"/>
    <property type="project" value="TreeGrafter"/>
</dbReference>
<dbReference type="SUPFAM" id="SSF51735">
    <property type="entry name" value="NAD(P)-binding Rossmann-fold domains"/>
    <property type="match status" value="1"/>
</dbReference>
<dbReference type="Gene3D" id="3.40.50.720">
    <property type="entry name" value="NAD(P)-binding Rossmann-like Domain"/>
    <property type="match status" value="1"/>
</dbReference>
<dbReference type="InterPro" id="IPR046346">
    <property type="entry name" value="Aminoacid_DH-like_N_sf"/>
</dbReference>
<dbReference type="SUPFAM" id="SSF53223">
    <property type="entry name" value="Aminoacid dehydrogenase-like, N-terminal domain"/>
    <property type="match status" value="1"/>
</dbReference>
<protein>
    <submittedName>
        <fullName evidence="2">Unannotated protein</fullName>
    </submittedName>
</protein>
<gene>
    <name evidence="2" type="ORF">UFOPK1650_00022</name>
</gene>
<reference evidence="2" key="1">
    <citation type="submission" date="2020-05" db="EMBL/GenBank/DDBJ databases">
        <authorList>
            <person name="Chiriac C."/>
            <person name="Salcher M."/>
            <person name="Ghai R."/>
            <person name="Kavagutti S V."/>
        </authorList>
    </citation>
    <scope>NUCLEOTIDE SEQUENCE</scope>
</reference>
<dbReference type="Pfam" id="PF08501">
    <property type="entry name" value="Shikimate_dh_N"/>
    <property type="match status" value="1"/>
</dbReference>
<dbReference type="Gene3D" id="3.40.50.10860">
    <property type="entry name" value="Leucine Dehydrogenase, chain A, domain 1"/>
    <property type="match status" value="1"/>
</dbReference>